<reference evidence="7 8" key="1">
    <citation type="journal article" date="2019" name="Int. J. Syst. Evol. Microbiol.">
        <title>The Global Catalogue of Microorganisms (GCM) 10K type strain sequencing project: providing services to taxonomists for standard genome sequencing and annotation.</title>
        <authorList>
            <consortium name="The Broad Institute Genomics Platform"/>
            <consortium name="The Broad Institute Genome Sequencing Center for Infectious Disease"/>
            <person name="Wu L."/>
            <person name="Ma J."/>
        </authorList>
    </citation>
    <scope>NUCLEOTIDE SEQUENCE [LARGE SCALE GENOMIC DNA]</scope>
    <source>
        <strain evidence="7 8">JCM 14969</strain>
    </source>
</reference>
<dbReference type="PANTHER" id="PTHR23513:SF11">
    <property type="entry name" value="STAPHYLOFERRIN A TRANSPORTER"/>
    <property type="match status" value="1"/>
</dbReference>
<feature type="transmembrane region" description="Helical" evidence="6">
    <location>
        <begin position="103"/>
        <end position="122"/>
    </location>
</feature>
<keyword evidence="5 6" id="KW-0472">Membrane</keyword>
<proteinExistence type="predicted"/>
<evidence type="ECO:0000313" key="8">
    <source>
        <dbReference type="Proteomes" id="UP001500393"/>
    </source>
</evidence>
<feature type="transmembrane region" description="Helical" evidence="6">
    <location>
        <begin position="79"/>
        <end position="97"/>
    </location>
</feature>
<keyword evidence="3 6" id="KW-0812">Transmembrane</keyword>
<keyword evidence="4 6" id="KW-1133">Transmembrane helix</keyword>
<feature type="transmembrane region" description="Helical" evidence="6">
    <location>
        <begin position="273"/>
        <end position="290"/>
    </location>
</feature>
<sequence length="337" mass="33645">MIPVKRVTEETVGLSRYLLAAVLIRGANDGAAIGLVLLAVSVYGGVAAGGVLAGALTLPHVVGPLIGRLLDRGRDSRRTLALGFVTYAVALGSAAMLLGRAPLAVVVAVVLVAGCAGPLFGGGLSSRLSSRRAIALDTGTWGVATIAGPAAAGLLAVHAGPLTAVLILCATALASAVVTLTLPALETSGGGSKSRGVLRLFLGDRQLKRVAWCFVFAGLGTGIFPVAAPLLSTAVQHSPGSGGLLLTAYGAGSLIGSLLVAARPPTGPPLRRAGWCLAAMGLFLVGAAAAPEYELALVAFGLVGLVNGPFLAAAMEACRQNARRLTSVLRSSSPLRA</sequence>
<feature type="transmembrane region" description="Helical" evidence="6">
    <location>
        <begin position="243"/>
        <end position="261"/>
    </location>
</feature>
<evidence type="ECO:0000256" key="6">
    <source>
        <dbReference type="SAM" id="Phobius"/>
    </source>
</evidence>
<keyword evidence="8" id="KW-1185">Reference proteome</keyword>
<dbReference type="Pfam" id="PF07690">
    <property type="entry name" value="MFS_1"/>
    <property type="match status" value="1"/>
</dbReference>
<feature type="transmembrane region" description="Helical" evidence="6">
    <location>
        <begin position="296"/>
        <end position="315"/>
    </location>
</feature>
<dbReference type="Gene3D" id="1.20.1250.20">
    <property type="entry name" value="MFS general substrate transporter like domains"/>
    <property type="match status" value="1"/>
</dbReference>
<evidence type="ECO:0000256" key="3">
    <source>
        <dbReference type="ARBA" id="ARBA00022692"/>
    </source>
</evidence>
<feature type="transmembrane region" description="Helical" evidence="6">
    <location>
        <begin position="162"/>
        <end position="185"/>
    </location>
</feature>
<comment type="caution">
    <text evidence="7">The sequence shown here is derived from an EMBL/GenBank/DDBJ whole genome shotgun (WGS) entry which is preliminary data.</text>
</comment>
<gene>
    <name evidence="7" type="ORF">GCM10009789_32310</name>
</gene>
<evidence type="ECO:0000256" key="5">
    <source>
        <dbReference type="ARBA" id="ARBA00023136"/>
    </source>
</evidence>
<dbReference type="PANTHER" id="PTHR23513">
    <property type="entry name" value="INTEGRAL MEMBRANE EFFLUX PROTEIN-RELATED"/>
    <property type="match status" value="1"/>
</dbReference>
<comment type="subcellular location">
    <subcellularLocation>
        <location evidence="1">Cell membrane</location>
        <topology evidence="1">Multi-pass membrane protein</topology>
    </subcellularLocation>
</comment>
<dbReference type="EMBL" id="BAAAOS010000019">
    <property type="protein sequence ID" value="GAA1576448.1"/>
    <property type="molecule type" value="Genomic_DNA"/>
</dbReference>
<accession>A0ABN2DFX2</accession>
<dbReference type="Proteomes" id="UP001500393">
    <property type="component" value="Unassembled WGS sequence"/>
</dbReference>
<feature type="transmembrane region" description="Helical" evidence="6">
    <location>
        <begin position="32"/>
        <end position="58"/>
    </location>
</feature>
<evidence type="ECO:0000256" key="4">
    <source>
        <dbReference type="ARBA" id="ARBA00022989"/>
    </source>
</evidence>
<evidence type="ECO:0000256" key="2">
    <source>
        <dbReference type="ARBA" id="ARBA00022475"/>
    </source>
</evidence>
<dbReference type="SUPFAM" id="SSF103473">
    <property type="entry name" value="MFS general substrate transporter"/>
    <property type="match status" value="1"/>
</dbReference>
<evidence type="ECO:0000313" key="7">
    <source>
        <dbReference type="EMBL" id="GAA1576448.1"/>
    </source>
</evidence>
<evidence type="ECO:0000256" key="1">
    <source>
        <dbReference type="ARBA" id="ARBA00004651"/>
    </source>
</evidence>
<dbReference type="InterPro" id="IPR011701">
    <property type="entry name" value="MFS"/>
</dbReference>
<feature type="transmembrane region" description="Helical" evidence="6">
    <location>
        <begin position="210"/>
        <end position="231"/>
    </location>
</feature>
<dbReference type="InterPro" id="IPR036259">
    <property type="entry name" value="MFS_trans_sf"/>
</dbReference>
<protein>
    <submittedName>
        <fullName evidence="7">MFS transporter</fullName>
    </submittedName>
</protein>
<name>A0ABN2DFX2_9ACTN</name>
<keyword evidence="2" id="KW-1003">Cell membrane</keyword>
<feature type="transmembrane region" description="Helical" evidence="6">
    <location>
        <begin position="134"/>
        <end position="156"/>
    </location>
</feature>
<organism evidence="7 8">
    <name type="scientific">Kribbella sancticallisti</name>
    <dbReference type="NCBI Taxonomy" id="460087"/>
    <lineage>
        <taxon>Bacteria</taxon>
        <taxon>Bacillati</taxon>
        <taxon>Actinomycetota</taxon>
        <taxon>Actinomycetes</taxon>
        <taxon>Propionibacteriales</taxon>
        <taxon>Kribbellaceae</taxon>
        <taxon>Kribbella</taxon>
    </lineage>
</organism>